<dbReference type="Pfam" id="PF21356">
    <property type="entry name" value="Vps27_GAT-like"/>
    <property type="match status" value="1"/>
</dbReference>
<comment type="similarity">
    <text evidence="2">Belongs to the VPS27 family.</text>
</comment>
<protein>
    <recommendedName>
        <fullName evidence="3">Vacuolar protein sorting-associated protein 27</fullName>
    </recommendedName>
</protein>
<keyword evidence="15" id="KW-1185">Reference proteome</keyword>
<dbReference type="Gene3D" id="3.30.40.10">
    <property type="entry name" value="Zinc/RING finger domain, C3HC4 (zinc finger)"/>
    <property type="match status" value="1"/>
</dbReference>
<dbReference type="GO" id="GO:0043328">
    <property type="term" value="P:protein transport to vacuole involved in ubiquitin-dependent protein catabolic process via the multivesicular body sorting pathway"/>
    <property type="evidence" value="ECO:0007669"/>
    <property type="project" value="TreeGrafter"/>
</dbReference>
<evidence type="ECO:0000256" key="3">
    <source>
        <dbReference type="ARBA" id="ARBA00017753"/>
    </source>
</evidence>
<feature type="compositionally biased region" description="Polar residues" evidence="11">
    <location>
        <begin position="652"/>
        <end position="676"/>
    </location>
</feature>
<feature type="compositionally biased region" description="Low complexity" evidence="11">
    <location>
        <begin position="264"/>
        <end position="275"/>
    </location>
</feature>
<keyword evidence="6" id="KW-0967">Endosome</keyword>
<feature type="compositionally biased region" description="Polar residues" evidence="11">
    <location>
        <begin position="625"/>
        <end position="634"/>
    </location>
</feature>
<gene>
    <name evidence="14" type="ORF">PhCBS80983_g00113</name>
</gene>
<evidence type="ECO:0000256" key="2">
    <source>
        <dbReference type="ARBA" id="ARBA00008597"/>
    </source>
</evidence>
<dbReference type="PROSITE" id="PS50178">
    <property type="entry name" value="ZF_FYVE"/>
    <property type="match status" value="1"/>
</dbReference>
<feature type="region of interest" description="Disordered" evidence="11">
    <location>
        <begin position="600"/>
        <end position="720"/>
    </location>
</feature>
<evidence type="ECO:0000256" key="6">
    <source>
        <dbReference type="ARBA" id="ARBA00022753"/>
    </source>
</evidence>
<dbReference type="InterPro" id="IPR002014">
    <property type="entry name" value="VHS_dom"/>
</dbReference>
<evidence type="ECO:0000313" key="15">
    <source>
        <dbReference type="Proteomes" id="UP000318582"/>
    </source>
</evidence>
<dbReference type="GO" id="GO:0033565">
    <property type="term" value="C:ESCRT-0 complex"/>
    <property type="evidence" value="ECO:0007669"/>
    <property type="project" value="TreeGrafter"/>
</dbReference>
<dbReference type="SMART" id="SM00726">
    <property type="entry name" value="UIM"/>
    <property type="match status" value="2"/>
</dbReference>
<dbReference type="SMART" id="SM00288">
    <property type="entry name" value="VHS"/>
    <property type="match status" value="1"/>
</dbReference>
<accession>A0A507EIF1</accession>
<feature type="region of interest" description="Disordered" evidence="11">
    <location>
        <begin position="317"/>
        <end position="347"/>
    </location>
</feature>
<dbReference type="Proteomes" id="UP000318582">
    <property type="component" value="Unassembled WGS sequence"/>
</dbReference>
<evidence type="ECO:0000256" key="10">
    <source>
        <dbReference type="PROSITE-ProRule" id="PRU00091"/>
    </source>
</evidence>
<dbReference type="Gene3D" id="1.20.5.1940">
    <property type="match status" value="1"/>
</dbReference>
<sequence length="720" mass="78380">MSFLFSNPLDELVDRATSENLPVGTDDIVLNLDIADKVKAKEVTPKQATQSLKRRLNHKNPNVQILALKLTDTCVKNSGHHFVQEVASREFIDNLVSIARAPIGTNPDVRHKILASIQSWGLAFKSKADLRYVTDVYESLKREGVTFPPIERSESSAAMIETTTAPEWTDSDVCMRCRTQFTTFNRKHHCRNCGQTFCGQCSSKQIALAHLGIVQDVRVCDGCHAKLSSKSAPSTPTLPRHKTDSGVAYPNSDLARKEEDDLQKALALSLSSSKSSESKRPAAKPRAEPKRQTRVEEDDDDLKAAIAASLQDLQVSDYSDDLPASRPSYDYRSPAGSSATVSHSSYPTAATAARDVSPTVNQPAYNPHELSAVELENIRLFSELVERTEADVIAHGLGALSNSQLQTLYGQIATMQPKLSRSLHETVNKYGQFYELHDQLSGAVREYDRLLQERLAVAGYRKTYAAPPVGAPSGYPSHGQSYDTAGQYTTPPQAQSASYAPGYATTTAAGGYYGAGAEYQSAGQPPQSHAPAGQAGPPAQPQYYDGGQYPQQANGAPQQYEQPQQPQQPQTGQAQYANTYNQAAQSYQDASVSSQYLEHNGVAPTQGPYQEAPQQQIGQPAPYSTEHNSQQAYSEQAPESYYQVPPGAPAEQYQTASANSALPSQDGSGANYTYDSQRQYQNVGGQQQQYAYAPPTQKEYAPTPHVSPPPPEPEAPLIEL</sequence>
<dbReference type="GO" id="GO:0032266">
    <property type="term" value="F:phosphatidylinositol-3-phosphate binding"/>
    <property type="evidence" value="ECO:0007669"/>
    <property type="project" value="TreeGrafter"/>
</dbReference>
<evidence type="ECO:0000256" key="4">
    <source>
        <dbReference type="ARBA" id="ARBA00022723"/>
    </source>
</evidence>
<reference evidence="14 15" key="1">
    <citation type="journal article" date="2019" name="Sci. Rep.">
        <title>Comparative genomics of chytrid fungi reveal insights into the obligate biotrophic and pathogenic lifestyle of Synchytrium endobioticum.</title>
        <authorList>
            <person name="van de Vossenberg B.T.L.H."/>
            <person name="Warris S."/>
            <person name="Nguyen H.D.T."/>
            <person name="van Gent-Pelzer M.P.E."/>
            <person name="Joly D.L."/>
            <person name="van de Geest H.C."/>
            <person name="Bonants P.J.M."/>
            <person name="Smith D.S."/>
            <person name="Levesque C.A."/>
            <person name="van der Lee T.A.J."/>
        </authorList>
    </citation>
    <scope>NUCLEOTIDE SEQUENCE [LARGE SCALE GENOMIC DNA]</scope>
    <source>
        <strain evidence="14 15">CBS 809.83</strain>
    </source>
</reference>
<comment type="subcellular location">
    <subcellularLocation>
        <location evidence="1">Endosome membrane</location>
        <topology evidence="1">Peripheral membrane protein</topology>
        <orientation evidence="1">Cytoplasmic side</orientation>
    </subcellularLocation>
</comment>
<feature type="domain" description="FYVE-type" evidence="12">
    <location>
        <begin position="168"/>
        <end position="228"/>
    </location>
</feature>
<dbReference type="SUPFAM" id="SSF57903">
    <property type="entry name" value="FYVE/PHD zinc finger"/>
    <property type="match status" value="1"/>
</dbReference>
<feature type="compositionally biased region" description="Polar residues" evidence="11">
    <location>
        <begin position="335"/>
        <end position="347"/>
    </location>
</feature>
<dbReference type="InterPro" id="IPR003903">
    <property type="entry name" value="UIM_dom"/>
</dbReference>
<feature type="compositionally biased region" description="Pro residues" evidence="11">
    <location>
        <begin position="705"/>
        <end position="714"/>
    </location>
</feature>
<feature type="domain" description="VHS" evidence="13">
    <location>
        <begin position="18"/>
        <end position="148"/>
    </location>
</feature>
<dbReference type="InterPro" id="IPR017455">
    <property type="entry name" value="Znf_FYVE-rel"/>
</dbReference>
<dbReference type="PANTHER" id="PTHR47794:SF1">
    <property type="entry name" value="VACUOLAR PROTEIN SORTING-ASSOCIATED PROTEIN 27"/>
    <property type="match status" value="1"/>
</dbReference>
<dbReference type="InterPro" id="IPR011011">
    <property type="entry name" value="Znf_FYVE_PHD"/>
</dbReference>
<dbReference type="PROSITE" id="PS50179">
    <property type="entry name" value="VHS"/>
    <property type="match status" value="1"/>
</dbReference>
<feature type="compositionally biased region" description="Basic and acidic residues" evidence="11">
    <location>
        <begin position="276"/>
        <end position="295"/>
    </location>
</feature>
<evidence type="ECO:0000256" key="11">
    <source>
        <dbReference type="SAM" id="MobiDB-lite"/>
    </source>
</evidence>
<evidence type="ECO:0000256" key="5">
    <source>
        <dbReference type="ARBA" id="ARBA00022737"/>
    </source>
</evidence>
<dbReference type="SUPFAM" id="SSF48464">
    <property type="entry name" value="ENTH/VHS domain"/>
    <property type="match status" value="1"/>
</dbReference>
<dbReference type="InterPro" id="IPR008942">
    <property type="entry name" value="ENTH_VHS"/>
</dbReference>
<dbReference type="GO" id="GO:0006623">
    <property type="term" value="P:protein targeting to vacuole"/>
    <property type="evidence" value="ECO:0007669"/>
    <property type="project" value="TreeGrafter"/>
</dbReference>
<evidence type="ECO:0000256" key="8">
    <source>
        <dbReference type="ARBA" id="ARBA00022833"/>
    </source>
</evidence>
<dbReference type="PANTHER" id="PTHR47794">
    <property type="entry name" value="VACUOLAR PROTEIN SORTING-ASSOCIATED PROTEIN 27"/>
    <property type="match status" value="1"/>
</dbReference>
<feature type="region of interest" description="Disordered" evidence="11">
    <location>
        <begin position="519"/>
        <end position="575"/>
    </location>
</feature>
<dbReference type="Gene3D" id="1.25.40.90">
    <property type="match status" value="1"/>
</dbReference>
<dbReference type="Gene3D" id="6.10.140.100">
    <property type="match status" value="1"/>
</dbReference>
<dbReference type="CDD" id="cd16979">
    <property type="entry name" value="VHS_Vps27"/>
    <property type="match status" value="1"/>
</dbReference>
<dbReference type="InterPro" id="IPR013083">
    <property type="entry name" value="Znf_RING/FYVE/PHD"/>
</dbReference>
<evidence type="ECO:0000256" key="7">
    <source>
        <dbReference type="ARBA" id="ARBA00022771"/>
    </source>
</evidence>
<name>A0A507EIF1_9FUNG</name>
<keyword evidence="5" id="KW-0677">Repeat</keyword>
<dbReference type="GO" id="GO:0010008">
    <property type="term" value="C:endosome membrane"/>
    <property type="evidence" value="ECO:0007669"/>
    <property type="project" value="UniProtKB-SubCell"/>
</dbReference>
<feature type="compositionally biased region" description="Basic and acidic residues" evidence="11">
    <location>
        <begin position="254"/>
        <end position="263"/>
    </location>
</feature>
<dbReference type="AlphaFoldDB" id="A0A507EIF1"/>
<dbReference type="Pfam" id="PF02809">
    <property type="entry name" value="UIM"/>
    <property type="match status" value="2"/>
</dbReference>
<keyword evidence="8" id="KW-0862">Zinc</keyword>
<dbReference type="GO" id="GO:0008270">
    <property type="term" value="F:zinc ion binding"/>
    <property type="evidence" value="ECO:0007669"/>
    <property type="project" value="UniProtKB-KW"/>
</dbReference>
<dbReference type="InterPro" id="IPR000306">
    <property type="entry name" value="Znf_FYVE"/>
</dbReference>
<proteinExistence type="inferred from homology"/>
<evidence type="ECO:0000256" key="9">
    <source>
        <dbReference type="ARBA" id="ARBA00023136"/>
    </source>
</evidence>
<evidence type="ECO:0000259" key="13">
    <source>
        <dbReference type="PROSITE" id="PS50179"/>
    </source>
</evidence>
<organism evidence="14 15">
    <name type="scientific">Powellomyces hirtus</name>
    <dbReference type="NCBI Taxonomy" id="109895"/>
    <lineage>
        <taxon>Eukaryota</taxon>
        <taxon>Fungi</taxon>
        <taxon>Fungi incertae sedis</taxon>
        <taxon>Chytridiomycota</taxon>
        <taxon>Chytridiomycota incertae sedis</taxon>
        <taxon>Chytridiomycetes</taxon>
        <taxon>Spizellomycetales</taxon>
        <taxon>Powellomycetaceae</taxon>
        <taxon>Powellomyces</taxon>
    </lineage>
</organism>
<feature type="compositionally biased region" description="Polar residues" evidence="11">
    <location>
        <begin position="478"/>
        <end position="495"/>
    </location>
</feature>
<feature type="compositionally biased region" description="Low complexity" evidence="11">
    <location>
        <begin position="677"/>
        <end position="697"/>
    </location>
</feature>
<keyword evidence="7 10" id="KW-0863">Zinc-finger</keyword>
<dbReference type="EMBL" id="QEAQ01000001">
    <property type="protein sequence ID" value="TPX62970.1"/>
    <property type="molecule type" value="Genomic_DNA"/>
</dbReference>
<dbReference type="InterPro" id="IPR049425">
    <property type="entry name" value="Vps27_GAT-like"/>
</dbReference>
<feature type="region of interest" description="Disordered" evidence="11">
    <location>
        <begin position="467"/>
        <end position="498"/>
    </location>
</feature>
<dbReference type="GO" id="GO:0043130">
    <property type="term" value="F:ubiquitin binding"/>
    <property type="evidence" value="ECO:0007669"/>
    <property type="project" value="InterPro"/>
</dbReference>
<keyword evidence="4" id="KW-0479">Metal-binding</keyword>
<feature type="region of interest" description="Disordered" evidence="11">
    <location>
        <begin position="228"/>
        <end position="300"/>
    </location>
</feature>
<comment type="caution">
    <text evidence="14">The sequence shown here is derived from an EMBL/GenBank/DDBJ whole genome shotgun (WGS) entry which is preliminary data.</text>
</comment>
<dbReference type="STRING" id="109895.A0A507EIF1"/>
<dbReference type="Pfam" id="PF00790">
    <property type="entry name" value="VHS"/>
    <property type="match status" value="1"/>
</dbReference>
<evidence type="ECO:0000256" key="1">
    <source>
        <dbReference type="ARBA" id="ARBA00004125"/>
    </source>
</evidence>
<dbReference type="SMART" id="SM00064">
    <property type="entry name" value="FYVE"/>
    <property type="match status" value="1"/>
</dbReference>
<keyword evidence="9" id="KW-0472">Membrane</keyword>
<feature type="compositionally biased region" description="Polar residues" evidence="11">
    <location>
        <begin position="228"/>
        <end position="237"/>
    </location>
</feature>
<dbReference type="Pfam" id="PF01363">
    <property type="entry name" value="FYVE"/>
    <property type="match status" value="1"/>
</dbReference>
<evidence type="ECO:0000313" key="14">
    <source>
        <dbReference type="EMBL" id="TPX62970.1"/>
    </source>
</evidence>
<evidence type="ECO:0000259" key="12">
    <source>
        <dbReference type="PROSITE" id="PS50178"/>
    </source>
</evidence>